<keyword evidence="4" id="KW-0804">Transcription</keyword>
<dbReference type="GO" id="GO:0003700">
    <property type="term" value="F:DNA-binding transcription factor activity"/>
    <property type="evidence" value="ECO:0007669"/>
    <property type="project" value="TreeGrafter"/>
</dbReference>
<dbReference type="InterPro" id="IPR028082">
    <property type="entry name" value="Peripla_BP_I"/>
</dbReference>
<dbReference type="SUPFAM" id="SSF47413">
    <property type="entry name" value="lambda repressor-like DNA-binding domains"/>
    <property type="match status" value="1"/>
</dbReference>
<evidence type="ECO:0000313" key="9">
    <source>
        <dbReference type="Proteomes" id="UP000189426"/>
    </source>
</evidence>
<dbReference type="GO" id="GO:0000976">
    <property type="term" value="F:transcription cis-regulatory region binding"/>
    <property type="evidence" value="ECO:0007669"/>
    <property type="project" value="TreeGrafter"/>
</dbReference>
<dbReference type="RefSeq" id="WP_077494534.1">
    <property type="nucleotide sequence ID" value="NZ_MLHG01000059.1"/>
</dbReference>
<evidence type="ECO:0000256" key="6">
    <source>
        <dbReference type="ARBA" id="ARBA00057859"/>
    </source>
</evidence>
<keyword evidence="3" id="KW-0238">DNA-binding</keyword>
<dbReference type="Proteomes" id="UP000189426">
    <property type="component" value="Unassembled WGS sequence"/>
</dbReference>
<dbReference type="InterPro" id="IPR000843">
    <property type="entry name" value="HTH_LacI"/>
</dbReference>
<dbReference type="CDD" id="cd01392">
    <property type="entry name" value="HTH_LacI"/>
    <property type="match status" value="1"/>
</dbReference>
<gene>
    <name evidence="8" type="ORF">BKK47_08945</name>
</gene>
<dbReference type="FunFam" id="1.10.260.40:FF:000002">
    <property type="entry name" value="HTH-type transcriptional repressor PurR"/>
    <property type="match status" value="1"/>
</dbReference>
<dbReference type="Pfam" id="PF13377">
    <property type="entry name" value="Peripla_BP_3"/>
    <property type="match status" value="1"/>
</dbReference>
<dbReference type="InterPro" id="IPR057343">
    <property type="entry name" value="PurR_sensor_dom"/>
</dbReference>
<keyword evidence="1" id="KW-0678">Repressor</keyword>
<dbReference type="SUPFAM" id="SSF53822">
    <property type="entry name" value="Periplasmic binding protein-like I"/>
    <property type="match status" value="1"/>
</dbReference>
<evidence type="ECO:0000259" key="7">
    <source>
        <dbReference type="PROSITE" id="PS50932"/>
    </source>
</evidence>
<dbReference type="PANTHER" id="PTHR30146">
    <property type="entry name" value="LACI-RELATED TRANSCRIPTIONAL REPRESSOR"/>
    <property type="match status" value="1"/>
</dbReference>
<evidence type="ECO:0000313" key="8">
    <source>
        <dbReference type="EMBL" id="OOF38549.1"/>
    </source>
</evidence>
<sequence>MATMKDIARLAKVSTSTVSHVINGSRFVSDEIREKVMNVVTELNYTPSAVARSLKVRETKTIGLLVTATNNPFFAEVMAGVEQYCQQHQYNLIIATTGGDAGRLQQNLRTLLHKQVDGLLLMCGDSRFNADTELTISVPLVIMDWWFKELNADKILENSILGGYLATKTLIEAGHKDIGIITGNLKKSVAKNRLEGYKKALSEAEIPLNDDWIIESHFDFEGGSIGMQKLLATTKRPTSVFCCSDTIAMGAYHIIQQQGLNIPQDISVIGYDDIELSQYLFPPLSTISQPKAELGKLAVELLLQRIKNPKEPYQTLTLSPTLQLRKSIKKINDQSKII</sequence>
<dbReference type="SMART" id="SM00354">
    <property type="entry name" value="HTH_LACI"/>
    <property type="match status" value="1"/>
</dbReference>
<organism evidence="8 9">
    <name type="scientific">Rodentibacter mrazii</name>
    <dbReference type="NCBI Taxonomy" id="1908257"/>
    <lineage>
        <taxon>Bacteria</taxon>
        <taxon>Pseudomonadati</taxon>
        <taxon>Pseudomonadota</taxon>
        <taxon>Gammaproteobacteria</taxon>
        <taxon>Pasteurellales</taxon>
        <taxon>Pasteurellaceae</taxon>
        <taxon>Rodentibacter</taxon>
    </lineage>
</organism>
<feature type="domain" description="HTH lacI-type" evidence="7">
    <location>
        <begin position="2"/>
        <end position="56"/>
    </location>
</feature>
<dbReference type="InterPro" id="IPR010982">
    <property type="entry name" value="Lambda_DNA-bd_dom_sf"/>
</dbReference>
<comment type="caution">
    <text evidence="8">The sequence shown here is derived from an EMBL/GenBank/DDBJ whole genome shotgun (WGS) entry which is preliminary data.</text>
</comment>
<proteinExistence type="predicted"/>
<dbReference type="PANTHER" id="PTHR30146:SF145">
    <property type="entry name" value="RIBOSE OPERON REPRESSOR"/>
    <property type="match status" value="1"/>
</dbReference>
<keyword evidence="9" id="KW-1185">Reference proteome</keyword>
<evidence type="ECO:0000256" key="1">
    <source>
        <dbReference type="ARBA" id="ARBA00022491"/>
    </source>
</evidence>
<protein>
    <recommendedName>
        <fullName evidence="5">Ribose operon repressor</fullName>
    </recommendedName>
</protein>
<dbReference type="InterPro" id="IPR046335">
    <property type="entry name" value="LacI/GalR-like_sensor"/>
</dbReference>
<evidence type="ECO:0000256" key="4">
    <source>
        <dbReference type="ARBA" id="ARBA00023163"/>
    </source>
</evidence>
<dbReference type="PROSITE" id="PS50932">
    <property type="entry name" value="HTH_LACI_2"/>
    <property type="match status" value="1"/>
</dbReference>
<evidence type="ECO:0000256" key="3">
    <source>
        <dbReference type="ARBA" id="ARBA00023125"/>
    </source>
</evidence>
<dbReference type="CDD" id="cd06275">
    <property type="entry name" value="PBP1_PurR"/>
    <property type="match status" value="1"/>
</dbReference>
<evidence type="ECO:0000256" key="5">
    <source>
        <dbReference type="ARBA" id="ARBA00044140"/>
    </source>
</evidence>
<reference evidence="8 9" key="1">
    <citation type="submission" date="2016-10" db="EMBL/GenBank/DDBJ databases">
        <title>Rodentibacter gen. nov. and new species.</title>
        <authorList>
            <person name="Christensen H."/>
        </authorList>
    </citation>
    <scope>NUCLEOTIDE SEQUENCE [LARGE SCALE GENOMIC DNA]</scope>
    <source>
        <strain evidence="8 9">Ppn418</strain>
    </source>
</reference>
<dbReference type="Gene3D" id="1.10.260.40">
    <property type="entry name" value="lambda repressor-like DNA-binding domains"/>
    <property type="match status" value="1"/>
</dbReference>
<dbReference type="PROSITE" id="PS00356">
    <property type="entry name" value="HTH_LACI_1"/>
    <property type="match status" value="1"/>
</dbReference>
<dbReference type="Pfam" id="PF00356">
    <property type="entry name" value="LacI"/>
    <property type="match status" value="1"/>
</dbReference>
<dbReference type="STRING" id="1908257.BKK47_08945"/>
<dbReference type="Gene3D" id="3.40.50.2300">
    <property type="match status" value="2"/>
</dbReference>
<dbReference type="AlphaFoldDB" id="A0A1V3IDN7"/>
<keyword evidence="2" id="KW-0805">Transcription regulation</keyword>
<name>A0A1V3IDN7_9PAST</name>
<dbReference type="PRINTS" id="PR00036">
    <property type="entry name" value="HTHLACI"/>
</dbReference>
<evidence type="ECO:0000256" key="2">
    <source>
        <dbReference type="ARBA" id="ARBA00023015"/>
    </source>
</evidence>
<dbReference type="EMBL" id="MLHG01000059">
    <property type="protein sequence ID" value="OOF38549.1"/>
    <property type="molecule type" value="Genomic_DNA"/>
</dbReference>
<accession>A0A1V3IDN7</accession>
<comment type="function">
    <text evidence="6">Transcriptional repressor for the ribose rbsDACBK operon.</text>
</comment>